<accession>A0A7K6HAX8</accession>
<evidence type="ECO:0000313" key="3">
    <source>
        <dbReference type="Proteomes" id="UP000521322"/>
    </source>
</evidence>
<evidence type="ECO:0000313" key="2">
    <source>
        <dbReference type="EMBL" id="NWV72617.1"/>
    </source>
</evidence>
<proteinExistence type="predicted"/>
<gene>
    <name evidence="2" type="primary">Sacs_0</name>
    <name evidence="2" type="ORF">DASBRO_R16122</name>
</gene>
<dbReference type="Proteomes" id="UP000521322">
    <property type="component" value="Unassembled WGS sequence"/>
</dbReference>
<organism evidence="2 3">
    <name type="scientific">Dasyornis broadbenti</name>
    <name type="common">rufous bristle-bird</name>
    <dbReference type="NCBI Taxonomy" id="243059"/>
    <lineage>
        <taxon>Eukaryota</taxon>
        <taxon>Metazoa</taxon>
        <taxon>Chordata</taxon>
        <taxon>Craniata</taxon>
        <taxon>Vertebrata</taxon>
        <taxon>Euteleostomi</taxon>
        <taxon>Archelosauria</taxon>
        <taxon>Archosauria</taxon>
        <taxon>Dinosauria</taxon>
        <taxon>Saurischia</taxon>
        <taxon>Theropoda</taxon>
        <taxon>Coelurosauria</taxon>
        <taxon>Aves</taxon>
        <taxon>Neognathae</taxon>
        <taxon>Neoaves</taxon>
        <taxon>Telluraves</taxon>
        <taxon>Australaves</taxon>
        <taxon>Passeriformes</taxon>
        <taxon>Meliphagoidea</taxon>
        <taxon>Dasyornithidae</taxon>
        <taxon>Dasyornis</taxon>
    </lineage>
</organism>
<name>A0A7K6HAX8_9PASS</name>
<reference evidence="2 3" key="1">
    <citation type="submission" date="2019-09" db="EMBL/GenBank/DDBJ databases">
        <title>Bird 10,000 Genomes (B10K) Project - Family phase.</title>
        <authorList>
            <person name="Zhang G."/>
        </authorList>
    </citation>
    <scope>NUCLEOTIDE SEQUENCE [LARGE SCALE GENOMIC DNA]</scope>
    <source>
        <strain evidence="2">B10K-DU-029-49</strain>
        <tissue evidence="2">Liver</tissue>
    </source>
</reference>
<dbReference type="EMBL" id="VZRN01000076">
    <property type="protein sequence ID" value="NWV72617.1"/>
    <property type="molecule type" value="Genomic_DNA"/>
</dbReference>
<dbReference type="Pfam" id="PF05168">
    <property type="entry name" value="HEPN"/>
    <property type="match status" value="1"/>
</dbReference>
<dbReference type="SUPFAM" id="SSF81593">
    <property type="entry name" value="Nucleotidyltransferase substrate binding subunit/domain"/>
    <property type="match status" value="1"/>
</dbReference>
<evidence type="ECO:0000259" key="1">
    <source>
        <dbReference type="Pfam" id="PF05168"/>
    </source>
</evidence>
<dbReference type="PANTHER" id="PTHR46919:SF2">
    <property type="entry name" value="SACSIN"/>
    <property type="match status" value="1"/>
</dbReference>
<sequence>MALTPSVPEARRWLCQAKSDLKAAHNDIRRCCPNWVLFKVHQALEKALVAAVLCCGEAFAIHCLMKPGGLKGMAQWLEAKEPELQGLVLDVQLLCDCSVDGKATQYPNYHTFPVIPCEAFPSVDEEDILKKAQKVLGTLKNLVDRK</sequence>
<feature type="domain" description="HEPN" evidence="1">
    <location>
        <begin position="10"/>
        <end position="140"/>
    </location>
</feature>
<dbReference type="AlphaFoldDB" id="A0A7K6HAX8"/>
<dbReference type="Gene3D" id="1.20.120.330">
    <property type="entry name" value="Nucleotidyltransferases domain 2"/>
    <property type="match status" value="1"/>
</dbReference>
<feature type="non-terminal residue" evidence="2">
    <location>
        <position position="1"/>
    </location>
</feature>
<dbReference type="InterPro" id="IPR007842">
    <property type="entry name" value="HEPN_dom"/>
</dbReference>
<protein>
    <submittedName>
        <fullName evidence="2">SACS protein</fullName>
    </submittedName>
</protein>
<dbReference type="PANTHER" id="PTHR46919">
    <property type="entry name" value="ZINC FINGER, C3HC4 TYPE (RING FINGER) FAMILY PROTEIN"/>
    <property type="match status" value="1"/>
</dbReference>
<keyword evidence="3" id="KW-1185">Reference proteome</keyword>
<feature type="non-terminal residue" evidence="2">
    <location>
        <position position="146"/>
    </location>
</feature>
<comment type="caution">
    <text evidence="2">The sequence shown here is derived from an EMBL/GenBank/DDBJ whole genome shotgun (WGS) entry which is preliminary data.</text>
</comment>